<evidence type="ECO:0000313" key="3">
    <source>
        <dbReference type="Proteomes" id="UP001140560"/>
    </source>
</evidence>
<dbReference type="PANTHER" id="PTHR43464">
    <property type="entry name" value="METHYLTRANSFERASE"/>
    <property type="match status" value="1"/>
</dbReference>
<gene>
    <name evidence="2" type="ORF">N0V83_010403</name>
</gene>
<dbReference type="InterPro" id="IPR029063">
    <property type="entry name" value="SAM-dependent_MTases_sf"/>
</dbReference>
<sequence length="353" mass="38028">MTFDTSLVDLNPNASFSTTESEPSDLGTSNPTTKTPTLHQPSLFEDQSQESTPKQSQTLSPSNNMSAPPKPSTPVQHIPTQDAYDQWSSVYDSDGNMLQAIDDAELETLLPDFLALVLRSVPQGKEKRDISLLDLGCGTGRNTAKLLSYASWPRDRNISVTGLDFSQGMLDIAERKLRPLVSGKGTKREDMDISLRLEQADCFPTVDAPEANPLPSIPSSSPPLPPPIDAVISTLVLEHIPLPAFFATLSALLPPCPSPTYALITNMHSDMGALSQAGFKNSQGVKIRGASFAHTLKDTVLEAQRAGFEVLGTRERSVEVGDVEGESGEQGAKWVGVKVWFAVWVRRGGRGGG</sequence>
<dbReference type="CDD" id="cd02440">
    <property type="entry name" value="AdoMet_MTases"/>
    <property type="match status" value="1"/>
</dbReference>
<dbReference type="SUPFAM" id="SSF53335">
    <property type="entry name" value="S-adenosyl-L-methionine-dependent methyltransferases"/>
    <property type="match status" value="1"/>
</dbReference>
<organism evidence="2 3">
    <name type="scientific">Neocucurbitaria cava</name>
    <dbReference type="NCBI Taxonomy" id="798079"/>
    <lineage>
        <taxon>Eukaryota</taxon>
        <taxon>Fungi</taxon>
        <taxon>Dikarya</taxon>
        <taxon>Ascomycota</taxon>
        <taxon>Pezizomycotina</taxon>
        <taxon>Dothideomycetes</taxon>
        <taxon>Pleosporomycetidae</taxon>
        <taxon>Pleosporales</taxon>
        <taxon>Pleosporineae</taxon>
        <taxon>Cucurbitariaceae</taxon>
        <taxon>Neocucurbitaria</taxon>
    </lineage>
</organism>
<dbReference type="Gene3D" id="3.40.50.150">
    <property type="entry name" value="Vaccinia Virus protein VP39"/>
    <property type="match status" value="1"/>
</dbReference>
<dbReference type="OrthoDB" id="66144at2759"/>
<dbReference type="EMBL" id="JAPEUY010000021">
    <property type="protein sequence ID" value="KAJ4362310.1"/>
    <property type="molecule type" value="Genomic_DNA"/>
</dbReference>
<dbReference type="Proteomes" id="UP001140560">
    <property type="component" value="Unassembled WGS sequence"/>
</dbReference>
<evidence type="ECO:0000256" key="1">
    <source>
        <dbReference type="SAM" id="MobiDB-lite"/>
    </source>
</evidence>
<accession>A0A9W9CHD5</accession>
<comment type="caution">
    <text evidence="2">The sequence shown here is derived from an EMBL/GenBank/DDBJ whole genome shotgun (WGS) entry which is preliminary data.</text>
</comment>
<feature type="region of interest" description="Disordered" evidence="1">
    <location>
        <begin position="1"/>
        <end position="78"/>
    </location>
</feature>
<reference evidence="2" key="1">
    <citation type="submission" date="2022-10" db="EMBL/GenBank/DDBJ databases">
        <title>Tapping the CABI collections for fungal endophytes: first genome assemblies for Collariella, Neodidymelliopsis, Ascochyta clinopodiicola, Didymella pomorum, Didymosphaeria variabile, Neocosmospora piperis and Neocucurbitaria cava.</title>
        <authorList>
            <person name="Hill R."/>
        </authorList>
    </citation>
    <scope>NUCLEOTIDE SEQUENCE</scope>
    <source>
        <strain evidence="2">IMI 356814</strain>
    </source>
</reference>
<evidence type="ECO:0008006" key="4">
    <source>
        <dbReference type="Google" id="ProtNLM"/>
    </source>
</evidence>
<dbReference type="AlphaFoldDB" id="A0A9W9CHD5"/>
<proteinExistence type="predicted"/>
<dbReference type="Pfam" id="PF13489">
    <property type="entry name" value="Methyltransf_23"/>
    <property type="match status" value="1"/>
</dbReference>
<evidence type="ECO:0000313" key="2">
    <source>
        <dbReference type="EMBL" id="KAJ4362310.1"/>
    </source>
</evidence>
<feature type="compositionally biased region" description="Polar residues" evidence="1">
    <location>
        <begin position="12"/>
        <end position="66"/>
    </location>
</feature>
<dbReference type="GO" id="GO:0010420">
    <property type="term" value="F:polyprenyldihydroxybenzoate methyltransferase activity"/>
    <property type="evidence" value="ECO:0007669"/>
    <property type="project" value="TreeGrafter"/>
</dbReference>
<protein>
    <recommendedName>
        <fullName evidence="4">S-adenosyl-L-methionine-dependent methyltransferase</fullName>
    </recommendedName>
</protein>
<name>A0A9W9CHD5_9PLEO</name>
<dbReference type="PANTHER" id="PTHR43464:SF52">
    <property type="entry name" value="PUTATIVE-RELATED"/>
    <property type="match status" value="1"/>
</dbReference>
<keyword evidence="3" id="KW-1185">Reference proteome</keyword>